<feature type="compositionally biased region" description="Basic and acidic residues" evidence="1">
    <location>
        <begin position="247"/>
        <end position="257"/>
    </location>
</feature>
<dbReference type="GO" id="GO:0043025">
    <property type="term" value="C:neuronal cell body"/>
    <property type="evidence" value="ECO:0007669"/>
    <property type="project" value="TreeGrafter"/>
</dbReference>
<protein>
    <submittedName>
        <fullName evidence="2">Protein RIC-3 Resistant to inhibitor of cholinesterase 3</fullName>
    </submittedName>
</protein>
<dbReference type="GO" id="GO:0034394">
    <property type="term" value="P:protein localization to cell surface"/>
    <property type="evidence" value="ECO:0007669"/>
    <property type="project" value="TreeGrafter"/>
</dbReference>
<dbReference type="AlphaFoldDB" id="A0A6G0IZS7"/>
<gene>
    <name evidence="2" type="ORF">D5F01_LYC03621</name>
</gene>
<dbReference type="GO" id="GO:0007271">
    <property type="term" value="P:synaptic transmission, cholinergic"/>
    <property type="evidence" value="ECO:0007669"/>
    <property type="project" value="TreeGrafter"/>
</dbReference>
<name>A0A6G0IZS7_LARCR</name>
<feature type="compositionally biased region" description="Acidic residues" evidence="1">
    <location>
        <begin position="150"/>
        <end position="204"/>
    </location>
</feature>
<feature type="region of interest" description="Disordered" evidence="1">
    <location>
        <begin position="131"/>
        <end position="221"/>
    </location>
</feature>
<proteinExistence type="predicted"/>
<feature type="compositionally biased region" description="Basic residues" evidence="1">
    <location>
        <begin position="30"/>
        <end position="50"/>
    </location>
</feature>
<dbReference type="GO" id="GO:0043005">
    <property type="term" value="C:neuron projection"/>
    <property type="evidence" value="ECO:0007669"/>
    <property type="project" value="TreeGrafter"/>
</dbReference>
<keyword evidence="3" id="KW-1185">Reference proteome</keyword>
<evidence type="ECO:0000313" key="3">
    <source>
        <dbReference type="Proteomes" id="UP000424527"/>
    </source>
</evidence>
<accession>A0A6G0IZS7</accession>
<organism evidence="2 3">
    <name type="scientific">Larimichthys crocea</name>
    <name type="common">Large yellow croaker</name>
    <name type="synonym">Pseudosciaena crocea</name>
    <dbReference type="NCBI Taxonomy" id="215358"/>
    <lineage>
        <taxon>Eukaryota</taxon>
        <taxon>Metazoa</taxon>
        <taxon>Chordata</taxon>
        <taxon>Craniata</taxon>
        <taxon>Vertebrata</taxon>
        <taxon>Euteleostomi</taxon>
        <taxon>Actinopterygii</taxon>
        <taxon>Neopterygii</taxon>
        <taxon>Teleostei</taxon>
        <taxon>Neoteleostei</taxon>
        <taxon>Acanthomorphata</taxon>
        <taxon>Eupercaria</taxon>
        <taxon>Sciaenidae</taxon>
        <taxon>Larimichthys</taxon>
    </lineage>
</organism>
<feature type="region of interest" description="Disordered" evidence="1">
    <location>
        <begin position="247"/>
        <end position="298"/>
    </location>
</feature>
<dbReference type="PANTHER" id="PTHR21723:SF3">
    <property type="entry name" value="PROTEIN RIC-3"/>
    <property type="match status" value="1"/>
</dbReference>
<dbReference type="Proteomes" id="UP000424527">
    <property type="component" value="Unassembled WGS sequence"/>
</dbReference>
<sequence length="353" mass="41223">MESNITNHCELARLQQRLLHTESMMEKIVSRKSRSSGKILSGRRRKSKTASKKEEKLLRQLRQITQLMQEGRLEEASPEMEAEEVPYCADWDGYPEETYPVYDDSYKSCTTFEPIILQEMLHQPTAEALAERMEQEEEEVMTRKLSIVREEDEEEEEEDGEEEEEDGEEEEEEYKEEDVEEDIEEVAEEVQEEEEEEEEDEEEEAEKRHLLSLPSPPVKRQRIGLEVSKELQCYNAGKKQISFSDHRDVFHYPKEGTYEDEEEEEVEEEEVEEEDEATEGEEEEEADEDDPVMEAESLQFSCEGCPNLEEEAEQNNEEYLLMSAPVEGDGGIHAETPKEVGVSGLRMRNRRET</sequence>
<feature type="region of interest" description="Disordered" evidence="1">
    <location>
        <begin position="30"/>
        <end position="55"/>
    </location>
</feature>
<dbReference type="PANTHER" id="PTHR21723">
    <property type="entry name" value="RESISTANCE TO INHIBITORS OF CHOLINESTERASE PROTEIN 3 RIC3"/>
    <property type="match status" value="1"/>
</dbReference>
<evidence type="ECO:0000256" key="1">
    <source>
        <dbReference type="SAM" id="MobiDB-lite"/>
    </source>
</evidence>
<dbReference type="GO" id="GO:0045202">
    <property type="term" value="C:synapse"/>
    <property type="evidence" value="ECO:0007669"/>
    <property type="project" value="GOC"/>
</dbReference>
<reference evidence="2 3" key="1">
    <citation type="submission" date="2019-07" db="EMBL/GenBank/DDBJ databases">
        <title>Chromosome genome assembly for large yellow croaker.</title>
        <authorList>
            <person name="Xiao S."/>
        </authorList>
    </citation>
    <scope>NUCLEOTIDE SEQUENCE [LARGE SCALE GENOMIC DNA]</scope>
    <source>
        <strain evidence="2">JMULYC20181020</strain>
        <tissue evidence="2">Muscle</tissue>
    </source>
</reference>
<evidence type="ECO:0000313" key="2">
    <source>
        <dbReference type="EMBL" id="KAE8297008.1"/>
    </source>
</evidence>
<feature type="region of interest" description="Disordered" evidence="1">
    <location>
        <begin position="327"/>
        <end position="353"/>
    </location>
</feature>
<feature type="compositionally biased region" description="Acidic residues" evidence="1">
    <location>
        <begin position="258"/>
        <end position="293"/>
    </location>
</feature>
<dbReference type="EMBL" id="REGW02000004">
    <property type="protein sequence ID" value="KAE8297008.1"/>
    <property type="molecule type" value="Genomic_DNA"/>
</dbReference>
<comment type="caution">
    <text evidence="2">The sequence shown here is derived from an EMBL/GenBank/DDBJ whole genome shotgun (WGS) entry which is preliminary data.</text>
</comment>
<dbReference type="InterPro" id="IPR026160">
    <property type="entry name" value="Ric3"/>
</dbReference>